<dbReference type="Proteomes" id="UP000321547">
    <property type="component" value="Unassembled WGS sequence"/>
</dbReference>
<gene>
    <name evidence="1" type="ORF">HHA03_25150</name>
</gene>
<comment type="caution">
    <text evidence="1">The sequence shown here is derived from an EMBL/GenBank/DDBJ whole genome shotgun (WGS) entry which is preliminary data.</text>
</comment>
<evidence type="ECO:0000313" key="1">
    <source>
        <dbReference type="EMBL" id="GEM02983.1"/>
    </source>
</evidence>
<proteinExistence type="predicted"/>
<dbReference type="EMBL" id="BJWI01000104">
    <property type="protein sequence ID" value="GEM02983.1"/>
    <property type="molecule type" value="Genomic_DNA"/>
</dbReference>
<sequence>MTVKASGSKGTGRIFEKTTQKSPPFRLDVLIFAIVHFRAESYTELTVNWVALGFFSVMAKNAS</sequence>
<keyword evidence="2" id="KW-1185">Reference proteome</keyword>
<name>A0ABQ0VP90_9BACI</name>
<accession>A0ABQ0VP90</accession>
<protein>
    <submittedName>
        <fullName evidence="1">Uncharacterized protein</fullName>
    </submittedName>
</protein>
<organism evidence="1 2">
    <name type="scientific">Halolactibacillus halophilus</name>
    <dbReference type="NCBI Taxonomy" id="306540"/>
    <lineage>
        <taxon>Bacteria</taxon>
        <taxon>Bacillati</taxon>
        <taxon>Bacillota</taxon>
        <taxon>Bacilli</taxon>
        <taxon>Bacillales</taxon>
        <taxon>Bacillaceae</taxon>
        <taxon>Halolactibacillus</taxon>
    </lineage>
</organism>
<evidence type="ECO:0000313" key="2">
    <source>
        <dbReference type="Proteomes" id="UP000321547"/>
    </source>
</evidence>
<reference evidence="1 2" key="1">
    <citation type="submission" date="2019-07" db="EMBL/GenBank/DDBJ databases">
        <title>Whole genome shotgun sequence of Halolactibacillus halophilus NBRC 100868.</title>
        <authorList>
            <person name="Hosoyama A."/>
            <person name="Uohara A."/>
            <person name="Ohji S."/>
            <person name="Ichikawa N."/>
        </authorList>
    </citation>
    <scope>NUCLEOTIDE SEQUENCE [LARGE SCALE GENOMIC DNA]</scope>
    <source>
        <strain evidence="1 2">NBRC 100868</strain>
    </source>
</reference>